<name>A0A210PGU1_MIZYE</name>
<organism evidence="2 4">
    <name type="scientific">Mizuhopecten yessoensis</name>
    <name type="common">Japanese scallop</name>
    <name type="synonym">Patinopecten yessoensis</name>
    <dbReference type="NCBI Taxonomy" id="6573"/>
    <lineage>
        <taxon>Eukaryota</taxon>
        <taxon>Metazoa</taxon>
        <taxon>Spiralia</taxon>
        <taxon>Lophotrochozoa</taxon>
        <taxon>Mollusca</taxon>
        <taxon>Bivalvia</taxon>
        <taxon>Autobranchia</taxon>
        <taxon>Pteriomorphia</taxon>
        <taxon>Pectinida</taxon>
        <taxon>Pectinoidea</taxon>
        <taxon>Pectinidae</taxon>
        <taxon>Mizuhopecten</taxon>
    </lineage>
</organism>
<dbReference type="AlphaFoldDB" id="A0A210PGU1"/>
<accession>A0A210PGU1</accession>
<evidence type="ECO:0000313" key="3">
    <source>
        <dbReference type="EMBL" id="OWF47598.1"/>
    </source>
</evidence>
<proteinExistence type="predicted"/>
<dbReference type="EMBL" id="NEDP02003858">
    <property type="protein sequence ID" value="OWF47598.1"/>
    <property type="molecule type" value="Genomic_DNA"/>
</dbReference>
<evidence type="ECO:0000256" key="1">
    <source>
        <dbReference type="SAM" id="MobiDB-lite"/>
    </source>
</evidence>
<sequence length="348" mass="39071">MCVLNFNREESLPSSPSVETCTSNVNVSTKSTSAQVNMRPSQRTRRIQVRPQLRPEQVSKGTQCCLITEDTSWRTSDVIDNIFDQEEVDMDVDDSDQSAMSDDQDYNPDLDSDEDDDDDDGNDDYETDMNYVLSGDSDVASEKQFLVSESALHRVLSVCKTCHGMCKTVINYSKGTMISTTSVCPFGHVYEWKSQSCHNSLPWSNLLVSAAVFFSGSSFSKVCQLFNIMNMQMFCRRTFLNIQSAYLVPSTIHVWSANQREMFEQRAGQSLVLGGDGRCDSPGFSAKYGSYSLMDLNTNEVLDVQLVQSNEVKSSTHMELEGLKRGLEQLNEDDIQVDTLVTDRHVMV</sequence>
<keyword evidence="4" id="KW-1185">Reference proteome</keyword>
<evidence type="ECO:0000313" key="2">
    <source>
        <dbReference type="EMBL" id="OWF35666.1"/>
    </source>
</evidence>
<feature type="compositionally biased region" description="Acidic residues" evidence="1">
    <location>
        <begin position="84"/>
        <end position="127"/>
    </location>
</feature>
<reference evidence="2 4" key="1">
    <citation type="journal article" date="2017" name="Nat. Ecol. Evol.">
        <title>Scallop genome provides insights into evolution of bilaterian karyotype and development.</title>
        <authorList>
            <person name="Wang S."/>
            <person name="Zhang J."/>
            <person name="Jiao W."/>
            <person name="Li J."/>
            <person name="Xun X."/>
            <person name="Sun Y."/>
            <person name="Guo X."/>
            <person name="Huan P."/>
            <person name="Dong B."/>
            <person name="Zhang L."/>
            <person name="Hu X."/>
            <person name="Sun X."/>
            <person name="Wang J."/>
            <person name="Zhao C."/>
            <person name="Wang Y."/>
            <person name="Wang D."/>
            <person name="Huang X."/>
            <person name="Wang R."/>
            <person name="Lv J."/>
            <person name="Li Y."/>
            <person name="Zhang Z."/>
            <person name="Liu B."/>
            <person name="Lu W."/>
            <person name="Hui Y."/>
            <person name="Liang J."/>
            <person name="Zhou Z."/>
            <person name="Hou R."/>
            <person name="Li X."/>
            <person name="Liu Y."/>
            <person name="Li H."/>
            <person name="Ning X."/>
            <person name="Lin Y."/>
            <person name="Zhao L."/>
            <person name="Xing Q."/>
            <person name="Dou J."/>
            <person name="Li Y."/>
            <person name="Mao J."/>
            <person name="Guo H."/>
            <person name="Dou H."/>
            <person name="Li T."/>
            <person name="Mu C."/>
            <person name="Jiang W."/>
            <person name="Fu Q."/>
            <person name="Fu X."/>
            <person name="Miao Y."/>
            <person name="Liu J."/>
            <person name="Yu Q."/>
            <person name="Li R."/>
            <person name="Liao H."/>
            <person name="Li X."/>
            <person name="Kong Y."/>
            <person name="Jiang Z."/>
            <person name="Chourrout D."/>
            <person name="Li R."/>
            <person name="Bao Z."/>
        </authorList>
    </citation>
    <scope>NUCLEOTIDE SEQUENCE [LARGE SCALE GENOMIC DNA]</scope>
    <source>
        <strain evidence="2 4">PY_sf001</strain>
    </source>
</reference>
<dbReference type="Proteomes" id="UP000242188">
    <property type="component" value="Unassembled WGS sequence"/>
</dbReference>
<dbReference type="PANTHER" id="PTHR31751:SF42">
    <property type="entry name" value="PROTEIN CBG10204"/>
    <property type="match status" value="1"/>
</dbReference>
<evidence type="ECO:0000313" key="4">
    <source>
        <dbReference type="Proteomes" id="UP000242188"/>
    </source>
</evidence>
<dbReference type="PANTHER" id="PTHR31751">
    <property type="entry name" value="SI:CH211-108C17.2-RELATED-RELATED"/>
    <property type="match status" value="1"/>
</dbReference>
<comment type="caution">
    <text evidence="2">The sequence shown here is derived from an EMBL/GenBank/DDBJ whole genome shotgun (WGS) entry which is preliminary data.</text>
</comment>
<feature type="region of interest" description="Disordered" evidence="1">
    <location>
        <begin position="84"/>
        <end position="129"/>
    </location>
</feature>
<gene>
    <name evidence="2" type="ORF">KP79_PYT26074</name>
    <name evidence="3" type="ORF">KP79_PYT26169</name>
</gene>
<dbReference type="EMBL" id="NEDP02076714">
    <property type="protein sequence ID" value="OWF35666.1"/>
    <property type="molecule type" value="Genomic_DNA"/>
</dbReference>
<protein>
    <submittedName>
        <fullName evidence="2">Uncharacterized protein</fullName>
    </submittedName>
</protein>
<dbReference type="OrthoDB" id="6141328at2759"/>